<gene>
    <name evidence="1" type="ORF">ACFSCX_05875</name>
</gene>
<dbReference type="Proteomes" id="UP001597214">
    <property type="component" value="Unassembled WGS sequence"/>
</dbReference>
<protein>
    <submittedName>
        <fullName evidence="1">Uncharacterized protein</fullName>
    </submittedName>
</protein>
<evidence type="ECO:0000313" key="1">
    <source>
        <dbReference type="EMBL" id="MFD1736089.1"/>
    </source>
</evidence>
<comment type="caution">
    <text evidence="1">The sequence shown here is derived from an EMBL/GenBank/DDBJ whole genome shotgun (WGS) entry which is preliminary data.</text>
</comment>
<evidence type="ECO:0000313" key="2">
    <source>
        <dbReference type="Proteomes" id="UP001597214"/>
    </source>
</evidence>
<accession>A0ABW4LMU9</accession>
<dbReference type="EMBL" id="JBHUEM010000005">
    <property type="protein sequence ID" value="MFD1736089.1"/>
    <property type="molecule type" value="Genomic_DNA"/>
</dbReference>
<proteinExistence type="predicted"/>
<reference evidence="2" key="1">
    <citation type="journal article" date="2019" name="Int. J. Syst. Evol. Microbiol.">
        <title>The Global Catalogue of Microorganisms (GCM) 10K type strain sequencing project: providing services to taxonomists for standard genome sequencing and annotation.</title>
        <authorList>
            <consortium name="The Broad Institute Genomics Platform"/>
            <consortium name="The Broad Institute Genome Sequencing Center for Infectious Disease"/>
            <person name="Wu L."/>
            <person name="Ma J."/>
        </authorList>
    </citation>
    <scope>NUCLEOTIDE SEQUENCE [LARGE SCALE GENOMIC DNA]</scope>
    <source>
        <strain evidence="2">CCUG 49339</strain>
    </source>
</reference>
<dbReference type="RefSeq" id="WP_377927235.1">
    <property type="nucleotide sequence ID" value="NZ_JBHUEM010000005.1"/>
</dbReference>
<keyword evidence="2" id="KW-1185">Reference proteome</keyword>
<name>A0ABW4LMU9_9BACI</name>
<sequence length="86" mass="10361">MKTNRTVLEIQKLKEVNAYYEITDSIGEVHNLLYRGEIFDEATYSCTYIFWEDGDRYKIVEMHEHEIKKVTKIEGEKHRESNYARI</sequence>
<organism evidence="1 2">
    <name type="scientific">Bacillus salitolerans</name>
    <dbReference type="NCBI Taxonomy" id="1437434"/>
    <lineage>
        <taxon>Bacteria</taxon>
        <taxon>Bacillati</taxon>
        <taxon>Bacillota</taxon>
        <taxon>Bacilli</taxon>
        <taxon>Bacillales</taxon>
        <taxon>Bacillaceae</taxon>
        <taxon>Bacillus</taxon>
    </lineage>
</organism>